<reference evidence="7" key="1">
    <citation type="journal article" date="2020" name="bioRxiv">
        <title>A rank-normalized archaeal taxonomy based on genome phylogeny resolves widespread incomplete and uneven classifications.</title>
        <authorList>
            <person name="Rinke C."/>
            <person name="Chuvochina M."/>
            <person name="Mussig A.J."/>
            <person name="Chaumeil P.-A."/>
            <person name="Waite D.W."/>
            <person name="Whitman W.B."/>
            <person name="Parks D.H."/>
            <person name="Hugenholtz P."/>
        </authorList>
    </citation>
    <scope>NUCLEOTIDE SEQUENCE [LARGE SCALE GENOMIC DNA]</scope>
</reference>
<evidence type="ECO:0000313" key="7">
    <source>
        <dbReference type="Proteomes" id="UP000564964"/>
    </source>
</evidence>
<keyword evidence="1 5" id="KW-0489">Methyltransferase</keyword>
<protein>
    <submittedName>
        <fullName evidence="5">Class I SAM-dependent methyltransferase</fullName>
    </submittedName>
</protein>
<dbReference type="GO" id="GO:0008757">
    <property type="term" value="F:S-adenosylmethionine-dependent methyltransferase activity"/>
    <property type="evidence" value="ECO:0007669"/>
    <property type="project" value="InterPro"/>
</dbReference>
<evidence type="ECO:0000256" key="2">
    <source>
        <dbReference type="ARBA" id="ARBA00022679"/>
    </source>
</evidence>
<dbReference type="EMBL" id="JAGVWE010000005">
    <property type="protein sequence ID" value="MBS3063369.1"/>
    <property type="molecule type" value="Genomic_DNA"/>
</dbReference>
<dbReference type="Proteomes" id="UP000564964">
    <property type="component" value="Unassembled WGS sequence"/>
</dbReference>
<evidence type="ECO:0000256" key="1">
    <source>
        <dbReference type="ARBA" id="ARBA00022603"/>
    </source>
</evidence>
<evidence type="ECO:0000259" key="4">
    <source>
        <dbReference type="Pfam" id="PF08241"/>
    </source>
</evidence>
<gene>
    <name evidence="5" type="ORF">HA252_00725</name>
    <name evidence="6" type="ORF">J4203_05855</name>
</gene>
<dbReference type="EMBL" id="DUGH01000016">
    <property type="protein sequence ID" value="HIH15913.1"/>
    <property type="molecule type" value="Genomic_DNA"/>
</dbReference>
<dbReference type="SUPFAM" id="SSF53335">
    <property type="entry name" value="S-adenosyl-L-methionine-dependent methyltransferases"/>
    <property type="match status" value="1"/>
</dbReference>
<keyword evidence="2 5" id="KW-0808">Transferase</keyword>
<keyword evidence="3" id="KW-0949">S-adenosyl-L-methionine</keyword>
<accession>A0A7J4JDT0</accession>
<reference evidence="6" key="2">
    <citation type="submission" date="2021-03" db="EMBL/GenBank/DDBJ databases">
        <authorList>
            <person name="Jaffe A."/>
        </authorList>
    </citation>
    <scope>NUCLEOTIDE SEQUENCE</scope>
    <source>
        <strain evidence="6">RIFCSPLOWO2_01_FULL_58_19</strain>
    </source>
</reference>
<dbReference type="GO" id="GO:0032259">
    <property type="term" value="P:methylation"/>
    <property type="evidence" value="ECO:0007669"/>
    <property type="project" value="UniProtKB-KW"/>
</dbReference>
<dbReference type="PANTHER" id="PTHR43464:SF19">
    <property type="entry name" value="UBIQUINONE BIOSYNTHESIS O-METHYLTRANSFERASE, MITOCHONDRIAL"/>
    <property type="match status" value="1"/>
</dbReference>
<feature type="domain" description="Methyltransferase type 11" evidence="4">
    <location>
        <begin position="54"/>
        <end position="148"/>
    </location>
</feature>
<evidence type="ECO:0000256" key="3">
    <source>
        <dbReference type="ARBA" id="ARBA00022691"/>
    </source>
</evidence>
<dbReference type="Pfam" id="PF08241">
    <property type="entry name" value="Methyltransf_11"/>
    <property type="match status" value="1"/>
</dbReference>
<name>A0A7J4JDT0_9ARCH</name>
<dbReference type="Gene3D" id="3.40.50.150">
    <property type="entry name" value="Vaccinia Virus protein VP39"/>
    <property type="match status" value="1"/>
</dbReference>
<dbReference type="Proteomes" id="UP000678237">
    <property type="component" value="Unassembled WGS sequence"/>
</dbReference>
<dbReference type="InterPro" id="IPR029063">
    <property type="entry name" value="SAM-dependent_MTases_sf"/>
</dbReference>
<sequence length="266" mass="29721">MDSIPCRVNQFYERYPYPSLAHFRGRYDPARHSDRILAHLGLTARDFGPGQRILDIGCGTGEISCSLAFHGAQVTALDLCRASLQRARETAERHGIQSISFVRADLHCLPLSTSFDHVFSLGVLHHCPDSGQAFSHVARRVRPGGLLTLGLYSVFGKLVDRLQRQLFFCLGGRDQENRIEAAARFLQGIPPSDLERTYLADKHVHPHETYVSAQTVLGWFKAADIEFVGASSSLNPAQPLLSELTWLGKRKAFYLVSGRKRETQSF</sequence>
<evidence type="ECO:0000313" key="6">
    <source>
        <dbReference type="EMBL" id="MBS3063369.1"/>
    </source>
</evidence>
<comment type="caution">
    <text evidence="5">The sequence shown here is derived from an EMBL/GenBank/DDBJ whole genome shotgun (WGS) entry which is preliminary data.</text>
</comment>
<evidence type="ECO:0000313" key="5">
    <source>
        <dbReference type="EMBL" id="HIH15913.1"/>
    </source>
</evidence>
<organism evidence="5 7">
    <name type="scientific">Candidatus Iainarchaeum sp</name>
    <dbReference type="NCBI Taxonomy" id="3101447"/>
    <lineage>
        <taxon>Archaea</taxon>
        <taxon>Candidatus Iainarchaeota</taxon>
        <taxon>Candidatus Iainarchaeia</taxon>
        <taxon>Candidatus Iainarchaeales</taxon>
        <taxon>Candidatus Iainarchaeaceae</taxon>
        <taxon>Candidatus Iainarchaeum</taxon>
    </lineage>
</organism>
<dbReference type="CDD" id="cd02440">
    <property type="entry name" value="AdoMet_MTases"/>
    <property type="match status" value="1"/>
</dbReference>
<reference evidence="6" key="3">
    <citation type="submission" date="2021-05" db="EMBL/GenBank/DDBJ databases">
        <title>Protein family content uncovers lineage relationships and bacterial pathway maintenance mechanisms in DPANN archaea.</title>
        <authorList>
            <person name="Castelle C.J."/>
            <person name="Meheust R."/>
            <person name="Jaffe A.L."/>
            <person name="Seitz K."/>
            <person name="Gong X."/>
            <person name="Baker B.J."/>
            <person name="Banfield J.F."/>
        </authorList>
    </citation>
    <scope>NUCLEOTIDE SEQUENCE</scope>
    <source>
        <strain evidence="6">RIFCSPLOWO2_01_FULL_58_19</strain>
    </source>
</reference>
<proteinExistence type="predicted"/>
<dbReference type="InterPro" id="IPR013216">
    <property type="entry name" value="Methyltransf_11"/>
</dbReference>
<dbReference type="AlphaFoldDB" id="A0A7J4JDT0"/>
<dbReference type="PANTHER" id="PTHR43464">
    <property type="entry name" value="METHYLTRANSFERASE"/>
    <property type="match status" value="1"/>
</dbReference>